<sequence>MQSIELNAIQNEKAEVKKKTLLHYINKISPIIPLLILIIYMAIANREFFTVNNFLNISKQSSVMGILAIGQTMVIIAAGIDLAVGSVMALTGCITAVAIINGGVNPVVAVLIGIVCGVIVGSLIGLIITKIKVQDFIATLGSLTAIQGFALLTSGGLPISGLPKGLLVIGNGNVAKIPISFLVFVGVAIIGWVILKHTTFGRNVYALGGNREAAWVSGINVNLTKTLVYAFSGFCASIASIVMLGRLNSANALMGDGMELLSISAVVLGGTSLFGGAGSIGGTIIGVITMGTLSNGLNFLDISAFWQKVILGLVIITVVALDTFRRRVSK</sequence>
<keyword evidence="8" id="KW-1185">Reference proteome</keyword>
<dbReference type="Proteomes" id="UP000658690">
    <property type="component" value="Unassembled WGS sequence"/>
</dbReference>
<accession>A0ABX1ZBV4</accession>
<keyword evidence="4 6" id="KW-1133">Transmembrane helix</keyword>
<feature type="transmembrane region" description="Helical" evidence="6">
    <location>
        <begin position="177"/>
        <end position="195"/>
    </location>
</feature>
<comment type="caution">
    <text evidence="7">The sequence shown here is derived from an EMBL/GenBank/DDBJ whole genome shotgun (WGS) entry which is preliminary data.</text>
</comment>
<keyword evidence="5 6" id="KW-0472">Membrane</keyword>
<feature type="transmembrane region" description="Helical" evidence="6">
    <location>
        <begin position="260"/>
        <end position="293"/>
    </location>
</feature>
<dbReference type="PANTHER" id="PTHR32196">
    <property type="entry name" value="ABC TRANSPORTER PERMEASE PROTEIN YPHD-RELATED-RELATED"/>
    <property type="match status" value="1"/>
</dbReference>
<comment type="subcellular location">
    <subcellularLocation>
        <location evidence="1">Cell membrane</location>
        <topology evidence="1">Multi-pass membrane protein</topology>
    </subcellularLocation>
</comment>
<evidence type="ECO:0000256" key="4">
    <source>
        <dbReference type="ARBA" id="ARBA00022989"/>
    </source>
</evidence>
<protein>
    <submittedName>
        <fullName evidence="7">ABC transporter permease</fullName>
    </submittedName>
</protein>
<evidence type="ECO:0000313" key="8">
    <source>
        <dbReference type="Proteomes" id="UP000658690"/>
    </source>
</evidence>
<feature type="transmembrane region" description="Helical" evidence="6">
    <location>
        <begin position="227"/>
        <end position="248"/>
    </location>
</feature>
<dbReference type="InterPro" id="IPR001851">
    <property type="entry name" value="ABC_transp_permease"/>
</dbReference>
<feature type="transmembrane region" description="Helical" evidence="6">
    <location>
        <begin position="110"/>
        <end position="129"/>
    </location>
</feature>
<keyword evidence="3 6" id="KW-0812">Transmembrane</keyword>
<evidence type="ECO:0000256" key="5">
    <source>
        <dbReference type="ARBA" id="ARBA00023136"/>
    </source>
</evidence>
<feature type="transmembrane region" description="Helical" evidence="6">
    <location>
        <begin position="21"/>
        <end position="43"/>
    </location>
</feature>
<evidence type="ECO:0000313" key="7">
    <source>
        <dbReference type="EMBL" id="NOU90812.1"/>
    </source>
</evidence>
<reference evidence="7 8" key="1">
    <citation type="submission" date="2019-10" db="EMBL/GenBank/DDBJ databases">
        <title>Description of Paenibacillus choica sp. nov.</title>
        <authorList>
            <person name="Carlier A."/>
            <person name="Qi S."/>
        </authorList>
    </citation>
    <scope>NUCLEOTIDE SEQUENCE [LARGE SCALE GENOMIC DNA]</scope>
    <source>
        <strain evidence="7 8">LMG 31460</strain>
    </source>
</reference>
<evidence type="ECO:0000256" key="6">
    <source>
        <dbReference type="SAM" id="Phobius"/>
    </source>
</evidence>
<dbReference type="EMBL" id="WHOC01000176">
    <property type="protein sequence ID" value="NOU90812.1"/>
    <property type="molecule type" value="Genomic_DNA"/>
</dbReference>
<dbReference type="Pfam" id="PF02653">
    <property type="entry name" value="BPD_transp_2"/>
    <property type="match status" value="1"/>
</dbReference>
<feature type="transmembrane region" description="Helical" evidence="6">
    <location>
        <begin position="305"/>
        <end position="324"/>
    </location>
</feature>
<dbReference type="RefSeq" id="WP_171693565.1">
    <property type="nucleotide sequence ID" value="NZ_WHOC01000176.1"/>
</dbReference>
<dbReference type="CDD" id="cd06579">
    <property type="entry name" value="TM_PBP1_transp_AraH_like"/>
    <property type="match status" value="1"/>
</dbReference>
<feature type="transmembrane region" description="Helical" evidence="6">
    <location>
        <begin position="63"/>
        <end position="80"/>
    </location>
</feature>
<name>A0ABX1ZBV4_9BACL</name>
<evidence type="ECO:0000256" key="1">
    <source>
        <dbReference type="ARBA" id="ARBA00004651"/>
    </source>
</evidence>
<evidence type="ECO:0000256" key="3">
    <source>
        <dbReference type="ARBA" id="ARBA00022692"/>
    </source>
</evidence>
<keyword evidence="2" id="KW-1003">Cell membrane</keyword>
<gene>
    <name evidence="7" type="ORF">GC102_34540</name>
</gene>
<evidence type="ECO:0000256" key="2">
    <source>
        <dbReference type="ARBA" id="ARBA00022475"/>
    </source>
</evidence>
<organism evidence="7 8">
    <name type="scientific">Paenibacillus germinis</name>
    <dbReference type="NCBI Taxonomy" id="2654979"/>
    <lineage>
        <taxon>Bacteria</taxon>
        <taxon>Bacillati</taxon>
        <taxon>Bacillota</taxon>
        <taxon>Bacilli</taxon>
        <taxon>Bacillales</taxon>
        <taxon>Paenibacillaceae</taxon>
        <taxon>Paenibacillus</taxon>
    </lineage>
</organism>
<proteinExistence type="predicted"/>